<evidence type="ECO:0000259" key="2">
    <source>
        <dbReference type="PROSITE" id="PS50222"/>
    </source>
</evidence>
<evidence type="ECO:0000313" key="3">
    <source>
        <dbReference type="EMBL" id="KAK9743931.1"/>
    </source>
</evidence>
<dbReference type="PROSITE" id="PS00018">
    <property type="entry name" value="EF_HAND_1"/>
    <property type="match status" value="1"/>
</dbReference>
<gene>
    <name evidence="3" type="ORF">QE152_g8191</name>
</gene>
<feature type="domain" description="EF-hand" evidence="2">
    <location>
        <begin position="130"/>
        <end position="165"/>
    </location>
</feature>
<evidence type="ECO:0000256" key="1">
    <source>
        <dbReference type="ARBA" id="ARBA00022837"/>
    </source>
</evidence>
<dbReference type="Pfam" id="PF13499">
    <property type="entry name" value="EF-hand_7"/>
    <property type="match status" value="1"/>
</dbReference>
<dbReference type="InterPro" id="IPR011992">
    <property type="entry name" value="EF-hand-dom_pair"/>
</dbReference>
<keyword evidence="1" id="KW-0106">Calcium</keyword>
<proteinExistence type="predicted"/>
<name>A0AAW1MDP1_POPJA</name>
<dbReference type="GO" id="GO:0005509">
    <property type="term" value="F:calcium ion binding"/>
    <property type="evidence" value="ECO:0007669"/>
    <property type="project" value="InterPro"/>
</dbReference>
<dbReference type="InterPro" id="IPR018247">
    <property type="entry name" value="EF_Hand_1_Ca_BS"/>
</dbReference>
<dbReference type="InterPro" id="IPR002048">
    <property type="entry name" value="EF_hand_dom"/>
</dbReference>
<comment type="caution">
    <text evidence="3">The sequence shown here is derived from an EMBL/GenBank/DDBJ whole genome shotgun (WGS) entry which is preliminary data.</text>
</comment>
<dbReference type="PROSITE" id="PS50222">
    <property type="entry name" value="EF_HAND_2"/>
    <property type="match status" value="2"/>
</dbReference>
<dbReference type="EMBL" id="JASPKY010000064">
    <property type="protein sequence ID" value="KAK9743931.1"/>
    <property type="molecule type" value="Genomic_DNA"/>
</dbReference>
<accession>A0AAW1MDP1</accession>
<dbReference type="CDD" id="cd00051">
    <property type="entry name" value="EFh"/>
    <property type="match status" value="1"/>
</dbReference>
<dbReference type="AlphaFoldDB" id="A0AAW1MDP1"/>
<reference evidence="3 4" key="1">
    <citation type="journal article" date="2024" name="BMC Genomics">
        <title>De novo assembly and annotation of Popillia japonica's genome with initial clues to its potential as an invasive pest.</title>
        <authorList>
            <person name="Cucini C."/>
            <person name="Boschi S."/>
            <person name="Funari R."/>
            <person name="Cardaioli E."/>
            <person name="Iannotti N."/>
            <person name="Marturano G."/>
            <person name="Paoli F."/>
            <person name="Bruttini M."/>
            <person name="Carapelli A."/>
            <person name="Frati F."/>
            <person name="Nardi F."/>
        </authorList>
    </citation>
    <scope>NUCLEOTIDE SEQUENCE [LARGE SCALE GENOMIC DNA]</scope>
    <source>
        <strain evidence="3">DMR45628</strain>
    </source>
</reference>
<organism evidence="3 4">
    <name type="scientific">Popillia japonica</name>
    <name type="common">Japanese beetle</name>
    <dbReference type="NCBI Taxonomy" id="7064"/>
    <lineage>
        <taxon>Eukaryota</taxon>
        <taxon>Metazoa</taxon>
        <taxon>Ecdysozoa</taxon>
        <taxon>Arthropoda</taxon>
        <taxon>Hexapoda</taxon>
        <taxon>Insecta</taxon>
        <taxon>Pterygota</taxon>
        <taxon>Neoptera</taxon>
        <taxon>Endopterygota</taxon>
        <taxon>Coleoptera</taxon>
        <taxon>Polyphaga</taxon>
        <taxon>Scarabaeiformia</taxon>
        <taxon>Scarabaeidae</taxon>
        <taxon>Rutelinae</taxon>
        <taxon>Popillia</taxon>
    </lineage>
</organism>
<protein>
    <submittedName>
        <fullName evidence="3">EF-hand domain pair</fullName>
    </submittedName>
</protein>
<dbReference type="SUPFAM" id="SSF47473">
    <property type="entry name" value="EF-hand"/>
    <property type="match status" value="1"/>
</dbReference>
<sequence length="201" mass="23754">MGNRISHILKRLFDYPIKRKPICFYRQEDFSSTGEPLPKEEQDAHGPLTEYDKLVQAFYSRLLEQRRQSRENEEKNRQYNLQKVMQRFPGWNELTISNLHSLFLLFDQNLNGMLNFDDFSAVLESLGDESTCEYRKQKFDETDRDMDGWVSYDEYLDMVYNFNKQDGTTLTGLAKLCFEIAENIKFVSSLSVGEQLEYGLF</sequence>
<dbReference type="Gene3D" id="1.10.238.10">
    <property type="entry name" value="EF-hand"/>
    <property type="match status" value="1"/>
</dbReference>
<keyword evidence="4" id="KW-1185">Reference proteome</keyword>
<feature type="domain" description="EF-hand" evidence="2">
    <location>
        <begin position="94"/>
        <end position="129"/>
    </location>
</feature>
<evidence type="ECO:0000313" key="4">
    <source>
        <dbReference type="Proteomes" id="UP001458880"/>
    </source>
</evidence>
<dbReference type="Proteomes" id="UP001458880">
    <property type="component" value="Unassembled WGS sequence"/>
</dbReference>